<geneLocation type="plasmid" evidence="1 2">
    <name>pBB1</name>
</geneLocation>
<name>F8GVX8_CUPNN</name>
<sequence length="38" mass="4227">MSRMATYLAMDSQAGDAPPFRKFAFMPTTLQTNQEANS</sequence>
<reference evidence="1 2" key="1">
    <citation type="journal article" date="2011" name="J. Bacteriol.">
        <title>Complete genome sequence of the type strain Cupriavidus necator N-1.</title>
        <authorList>
            <person name="Poehlein A."/>
            <person name="Kusian B."/>
            <person name="Friedrich B."/>
            <person name="Daniel R."/>
            <person name="Bowien B."/>
        </authorList>
    </citation>
    <scope>NUCLEOTIDE SEQUENCE [LARGE SCALE GENOMIC DNA]</scope>
    <source>
        <strain evidence="2">ATCC 43291 / DSM 13513 / CCUG 52238 / LMG 8453 / N-1</strain>
        <plasmid evidence="1 2">pBB1</plasmid>
    </source>
</reference>
<gene>
    <name evidence="1" type="ordered locus">CNE_BB1p01930</name>
</gene>
<dbReference type="Proteomes" id="UP000006798">
    <property type="component" value="Plasmid pBB1"/>
</dbReference>
<organism evidence="1 2">
    <name type="scientific">Cupriavidus necator (strain ATCC 43291 / DSM 13513 / CCUG 52238 / LMG 8453 / N-1)</name>
    <name type="common">Ralstonia eutropha</name>
    <dbReference type="NCBI Taxonomy" id="1042878"/>
    <lineage>
        <taxon>Bacteria</taxon>
        <taxon>Pseudomonadati</taxon>
        <taxon>Pseudomonadota</taxon>
        <taxon>Betaproteobacteria</taxon>
        <taxon>Burkholderiales</taxon>
        <taxon>Burkholderiaceae</taxon>
        <taxon>Cupriavidus</taxon>
    </lineage>
</organism>
<evidence type="ECO:0000313" key="2">
    <source>
        <dbReference type="Proteomes" id="UP000006798"/>
    </source>
</evidence>
<evidence type="ECO:0000313" key="1">
    <source>
        <dbReference type="EMBL" id="AEI81620.1"/>
    </source>
</evidence>
<keyword evidence="1" id="KW-0614">Plasmid</keyword>
<dbReference type="EMBL" id="CP002879">
    <property type="protein sequence ID" value="AEI81620.1"/>
    <property type="molecule type" value="Genomic_DNA"/>
</dbReference>
<protein>
    <submittedName>
        <fullName evidence="1">Uncharacterized protein</fullName>
    </submittedName>
</protein>
<proteinExistence type="predicted"/>
<dbReference type="AlphaFoldDB" id="F8GVX8"/>
<dbReference type="KEGG" id="cnc:CNE_BB1p01930"/>
<accession>F8GVX8</accession>
<dbReference type="HOGENOM" id="CLU_3327031_0_0_4"/>